<feature type="transmembrane region" description="Helical" evidence="1">
    <location>
        <begin position="104"/>
        <end position="128"/>
    </location>
</feature>
<proteinExistence type="predicted"/>
<organism evidence="3">
    <name type="scientific">Ixodes ricinus</name>
    <name type="common">Common tick</name>
    <name type="synonym">Acarus ricinus</name>
    <dbReference type="NCBI Taxonomy" id="34613"/>
    <lineage>
        <taxon>Eukaryota</taxon>
        <taxon>Metazoa</taxon>
        <taxon>Ecdysozoa</taxon>
        <taxon>Arthropoda</taxon>
        <taxon>Chelicerata</taxon>
        <taxon>Arachnida</taxon>
        <taxon>Acari</taxon>
        <taxon>Parasitiformes</taxon>
        <taxon>Ixodida</taxon>
        <taxon>Ixodoidea</taxon>
        <taxon>Ixodidae</taxon>
        <taxon>Ixodinae</taxon>
        <taxon>Ixodes</taxon>
    </lineage>
</organism>
<evidence type="ECO:0000256" key="1">
    <source>
        <dbReference type="SAM" id="Phobius"/>
    </source>
</evidence>
<evidence type="ECO:0000313" key="3">
    <source>
        <dbReference type="EMBL" id="MXU94831.1"/>
    </source>
</evidence>
<keyword evidence="1" id="KW-0812">Transmembrane</keyword>
<feature type="signal peptide" evidence="2">
    <location>
        <begin position="1"/>
        <end position="22"/>
    </location>
</feature>
<dbReference type="EMBL" id="GIFC01012748">
    <property type="protein sequence ID" value="MXU94831.1"/>
    <property type="molecule type" value="Transcribed_RNA"/>
</dbReference>
<feature type="transmembrane region" description="Helical" evidence="1">
    <location>
        <begin position="140"/>
        <end position="159"/>
    </location>
</feature>
<accession>A0A6B0UZ88</accession>
<keyword evidence="1" id="KW-1133">Transmembrane helix</keyword>
<keyword evidence="2" id="KW-0732">Signal</keyword>
<evidence type="ECO:0008006" key="4">
    <source>
        <dbReference type="Google" id="ProtNLM"/>
    </source>
</evidence>
<sequence>MKHPLLFHKSSLFLAVLLGLLALQSDEHVRMMQIVVFCYVPVVSPQDFIFRVGEPSALYFYARLLLIVLSCLLVELVEMFVYNRDSVSVEHIVLEVLVNRRIRVAFFTKCGTVPLAVVGSFSALRGLLLDLLFYVSWRSVWIPSRCVWIVHVPFYSLCVEVKRFYQILKGH</sequence>
<protein>
    <recommendedName>
        <fullName evidence="4">Secreted protein</fullName>
    </recommendedName>
</protein>
<evidence type="ECO:0000256" key="2">
    <source>
        <dbReference type="SAM" id="SignalP"/>
    </source>
</evidence>
<feature type="transmembrane region" description="Helical" evidence="1">
    <location>
        <begin position="60"/>
        <end position="83"/>
    </location>
</feature>
<dbReference type="AlphaFoldDB" id="A0A6B0UZ88"/>
<keyword evidence="1" id="KW-0472">Membrane</keyword>
<feature type="chain" id="PRO_5025607534" description="Secreted protein" evidence="2">
    <location>
        <begin position="23"/>
        <end position="171"/>
    </location>
</feature>
<reference evidence="3" key="1">
    <citation type="submission" date="2019-12" db="EMBL/GenBank/DDBJ databases">
        <title>An insight into the sialome of adult female Ixodes ricinus ticks feeding for 6 days.</title>
        <authorList>
            <person name="Perner J."/>
            <person name="Ribeiro J.M.C."/>
        </authorList>
    </citation>
    <scope>NUCLEOTIDE SEQUENCE</scope>
    <source>
        <strain evidence="3">Semi-engorged</strain>
        <tissue evidence="3">Salivary glands</tissue>
    </source>
</reference>
<name>A0A6B0UZ88_IXORI</name>